<evidence type="ECO:0000313" key="2">
    <source>
        <dbReference type="Proteomes" id="UP001369736"/>
    </source>
</evidence>
<protein>
    <submittedName>
        <fullName evidence="1">Uncharacterized protein</fullName>
    </submittedName>
</protein>
<dbReference type="RefSeq" id="WP_337706948.1">
    <property type="nucleotide sequence ID" value="NZ_JBBEGM010000019.1"/>
</dbReference>
<organism evidence="1 2">
    <name type="scientific">Actinomycetospora flava</name>
    <dbReference type="NCBI Taxonomy" id="3129232"/>
    <lineage>
        <taxon>Bacteria</taxon>
        <taxon>Bacillati</taxon>
        <taxon>Actinomycetota</taxon>
        <taxon>Actinomycetes</taxon>
        <taxon>Pseudonocardiales</taxon>
        <taxon>Pseudonocardiaceae</taxon>
        <taxon>Actinomycetospora</taxon>
    </lineage>
</organism>
<evidence type="ECO:0000313" key="1">
    <source>
        <dbReference type="EMBL" id="MEJ2865575.1"/>
    </source>
</evidence>
<comment type="caution">
    <text evidence="1">The sequence shown here is derived from an EMBL/GenBank/DDBJ whole genome shotgun (WGS) entry which is preliminary data.</text>
</comment>
<gene>
    <name evidence="1" type="ORF">WCD58_30760</name>
</gene>
<keyword evidence="2" id="KW-1185">Reference proteome</keyword>
<reference evidence="1 2" key="1">
    <citation type="submission" date="2024-03" db="EMBL/GenBank/DDBJ databases">
        <title>Actinomycetospora sp. OC33-EN07, a novel actinomycete isolated from wild orchid (Aerides multiflora).</title>
        <authorList>
            <person name="Suriyachadkun C."/>
        </authorList>
    </citation>
    <scope>NUCLEOTIDE SEQUENCE [LARGE SCALE GENOMIC DNA]</scope>
    <source>
        <strain evidence="1 2">OC33-EN07</strain>
    </source>
</reference>
<dbReference type="EMBL" id="JBBEGM010000019">
    <property type="protein sequence ID" value="MEJ2865575.1"/>
    <property type="molecule type" value="Genomic_DNA"/>
</dbReference>
<dbReference type="Proteomes" id="UP001369736">
    <property type="component" value="Unassembled WGS sequence"/>
</dbReference>
<proteinExistence type="predicted"/>
<name>A0ABU8MFX9_9PSEU</name>
<sequence>MPGTATGSSYTSSAPSARRTARAVAGLLRERAGLPGDDPRVPLCLDVLVLAVNRAGREWAVLPGEPGLDELAPRSAVSSPRCRAR</sequence>
<dbReference type="Gene3D" id="1.10.357.10">
    <property type="entry name" value="Tetracycline Repressor, domain 2"/>
    <property type="match status" value="1"/>
</dbReference>
<accession>A0ABU8MFX9</accession>